<feature type="compositionally biased region" description="Basic and acidic residues" evidence="1">
    <location>
        <begin position="44"/>
        <end position="58"/>
    </location>
</feature>
<feature type="region of interest" description="Disordered" evidence="1">
    <location>
        <begin position="23"/>
        <end position="81"/>
    </location>
</feature>
<evidence type="ECO:0000313" key="3">
    <source>
        <dbReference type="Proteomes" id="UP001066276"/>
    </source>
</evidence>
<dbReference type="Proteomes" id="UP001066276">
    <property type="component" value="Chromosome 3_1"/>
</dbReference>
<comment type="caution">
    <text evidence="2">The sequence shown here is derived from an EMBL/GenBank/DDBJ whole genome shotgun (WGS) entry which is preliminary data.</text>
</comment>
<accession>A0AAV7UCH0</accession>
<reference evidence="2" key="1">
    <citation type="journal article" date="2022" name="bioRxiv">
        <title>Sequencing and chromosome-scale assembly of the giantPleurodeles waltlgenome.</title>
        <authorList>
            <person name="Brown T."/>
            <person name="Elewa A."/>
            <person name="Iarovenko S."/>
            <person name="Subramanian E."/>
            <person name="Araus A.J."/>
            <person name="Petzold A."/>
            <person name="Susuki M."/>
            <person name="Suzuki K.-i.T."/>
            <person name="Hayashi T."/>
            <person name="Toyoda A."/>
            <person name="Oliveira C."/>
            <person name="Osipova E."/>
            <person name="Leigh N.D."/>
            <person name="Simon A."/>
            <person name="Yun M.H."/>
        </authorList>
    </citation>
    <scope>NUCLEOTIDE SEQUENCE</scope>
    <source>
        <strain evidence="2">20211129_DDA</strain>
        <tissue evidence="2">Liver</tissue>
    </source>
</reference>
<sequence length="81" mass="8617">MRPGGGVEKAEASGRVSWRLRCDGCRRESKQQGGGGGGGGLESRGPRDSAEHGQEARPQEPGGRVGARTWRLTSRWSGCRP</sequence>
<evidence type="ECO:0000256" key="1">
    <source>
        <dbReference type="SAM" id="MobiDB-lite"/>
    </source>
</evidence>
<dbReference type="EMBL" id="JANPWB010000005">
    <property type="protein sequence ID" value="KAJ1185408.1"/>
    <property type="molecule type" value="Genomic_DNA"/>
</dbReference>
<dbReference type="AlphaFoldDB" id="A0AAV7UCH0"/>
<feature type="compositionally biased region" description="Polar residues" evidence="1">
    <location>
        <begin position="71"/>
        <end position="81"/>
    </location>
</feature>
<name>A0AAV7UCH0_PLEWA</name>
<proteinExistence type="predicted"/>
<gene>
    <name evidence="2" type="ORF">NDU88_002201</name>
</gene>
<protein>
    <submittedName>
        <fullName evidence="2">Uncharacterized protein</fullName>
    </submittedName>
</protein>
<feature type="compositionally biased region" description="Gly residues" evidence="1">
    <location>
        <begin position="32"/>
        <end position="42"/>
    </location>
</feature>
<organism evidence="2 3">
    <name type="scientific">Pleurodeles waltl</name>
    <name type="common">Iberian ribbed newt</name>
    <dbReference type="NCBI Taxonomy" id="8319"/>
    <lineage>
        <taxon>Eukaryota</taxon>
        <taxon>Metazoa</taxon>
        <taxon>Chordata</taxon>
        <taxon>Craniata</taxon>
        <taxon>Vertebrata</taxon>
        <taxon>Euteleostomi</taxon>
        <taxon>Amphibia</taxon>
        <taxon>Batrachia</taxon>
        <taxon>Caudata</taxon>
        <taxon>Salamandroidea</taxon>
        <taxon>Salamandridae</taxon>
        <taxon>Pleurodelinae</taxon>
        <taxon>Pleurodeles</taxon>
    </lineage>
</organism>
<evidence type="ECO:0000313" key="2">
    <source>
        <dbReference type="EMBL" id="KAJ1185408.1"/>
    </source>
</evidence>
<keyword evidence="3" id="KW-1185">Reference proteome</keyword>